<name>A0A6A7AFC4_9PLEO</name>
<dbReference type="Proteomes" id="UP000799424">
    <property type="component" value="Unassembled WGS sequence"/>
</dbReference>
<evidence type="ECO:0000256" key="1">
    <source>
        <dbReference type="SAM" id="MobiDB-lite"/>
    </source>
</evidence>
<accession>A0A6A7AFC4</accession>
<evidence type="ECO:0000313" key="2">
    <source>
        <dbReference type="EMBL" id="KAF2831399.1"/>
    </source>
</evidence>
<feature type="region of interest" description="Disordered" evidence="1">
    <location>
        <begin position="99"/>
        <end position="175"/>
    </location>
</feature>
<dbReference type="AlphaFoldDB" id="A0A6A7AFC4"/>
<keyword evidence="3" id="KW-1185">Reference proteome</keyword>
<feature type="compositionally biased region" description="Basic and acidic residues" evidence="1">
    <location>
        <begin position="312"/>
        <end position="328"/>
    </location>
</feature>
<protein>
    <submittedName>
        <fullName evidence="2">Uncharacterized protein</fullName>
    </submittedName>
</protein>
<dbReference type="EMBL" id="MU006218">
    <property type="protein sequence ID" value="KAF2831399.1"/>
    <property type="molecule type" value="Genomic_DNA"/>
</dbReference>
<feature type="region of interest" description="Disordered" evidence="1">
    <location>
        <begin position="294"/>
        <end position="328"/>
    </location>
</feature>
<gene>
    <name evidence="2" type="ORF">CC86DRAFT_378246</name>
</gene>
<feature type="compositionally biased region" description="Polar residues" evidence="1">
    <location>
        <begin position="151"/>
        <end position="175"/>
    </location>
</feature>
<proteinExistence type="predicted"/>
<evidence type="ECO:0000313" key="3">
    <source>
        <dbReference type="Proteomes" id="UP000799424"/>
    </source>
</evidence>
<dbReference type="OrthoDB" id="10056939at2759"/>
<organism evidence="2 3">
    <name type="scientific">Ophiobolus disseminans</name>
    <dbReference type="NCBI Taxonomy" id="1469910"/>
    <lineage>
        <taxon>Eukaryota</taxon>
        <taxon>Fungi</taxon>
        <taxon>Dikarya</taxon>
        <taxon>Ascomycota</taxon>
        <taxon>Pezizomycotina</taxon>
        <taxon>Dothideomycetes</taxon>
        <taxon>Pleosporomycetidae</taxon>
        <taxon>Pleosporales</taxon>
        <taxon>Pleosporineae</taxon>
        <taxon>Phaeosphaeriaceae</taxon>
        <taxon>Ophiobolus</taxon>
    </lineage>
</organism>
<reference evidence="2" key="1">
    <citation type="journal article" date="2020" name="Stud. Mycol.">
        <title>101 Dothideomycetes genomes: a test case for predicting lifestyles and emergence of pathogens.</title>
        <authorList>
            <person name="Haridas S."/>
            <person name="Albert R."/>
            <person name="Binder M."/>
            <person name="Bloem J."/>
            <person name="Labutti K."/>
            <person name="Salamov A."/>
            <person name="Andreopoulos B."/>
            <person name="Baker S."/>
            <person name="Barry K."/>
            <person name="Bills G."/>
            <person name="Bluhm B."/>
            <person name="Cannon C."/>
            <person name="Castanera R."/>
            <person name="Culley D."/>
            <person name="Daum C."/>
            <person name="Ezra D."/>
            <person name="Gonzalez J."/>
            <person name="Henrissat B."/>
            <person name="Kuo A."/>
            <person name="Liang C."/>
            <person name="Lipzen A."/>
            <person name="Lutzoni F."/>
            <person name="Magnuson J."/>
            <person name="Mondo S."/>
            <person name="Nolan M."/>
            <person name="Ohm R."/>
            <person name="Pangilinan J."/>
            <person name="Park H.-J."/>
            <person name="Ramirez L."/>
            <person name="Alfaro M."/>
            <person name="Sun H."/>
            <person name="Tritt A."/>
            <person name="Yoshinaga Y."/>
            <person name="Zwiers L.-H."/>
            <person name="Turgeon B."/>
            <person name="Goodwin S."/>
            <person name="Spatafora J."/>
            <person name="Crous P."/>
            <person name="Grigoriev I."/>
        </authorList>
    </citation>
    <scope>NUCLEOTIDE SEQUENCE</scope>
    <source>
        <strain evidence="2">CBS 113818</strain>
    </source>
</reference>
<sequence>MKTWFQHQRLRKQRSEASLPVQRVHLADNEKADSTTRRVAEYRHETRPMGVVASGTSSRMSIERYLKAPLSDEPATAPDINAALRKQLPHSRMDSISNLHHSRETSADAQSEGRRTFFTSGRSGSVPDTIDTQYTQDSKSFRSRGLDRLTTHTNSQWLPPDVTGSSSPDRPTTSGVLVPAEMAKEWTERVEKLMPGYSPEKNIDYRAKAEEEIFLIQEKARELDLMMRQYKADQDSQRRNAPQLTDASAHAIMAANPKVAWLLGGDAMDAMSITRPQSTVRADDDISERLSTAERTHDQIHGKLPQRTKSNRTLDNEVHQVRTPLRHDNVLERKLTGSNG</sequence>
<feature type="compositionally biased region" description="Basic and acidic residues" evidence="1">
    <location>
        <begin position="101"/>
        <end position="115"/>
    </location>
</feature>